<dbReference type="Pfam" id="PF07670">
    <property type="entry name" value="Gate"/>
    <property type="match status" value="1"/>
</dbReference>
<keyword evidence="1" id="KW-1133">Transmembrane helix</keyword>
<feature type="domain" description="Nucleoside transporter/FeoB GTPase Gate" evidence="2">
    <location>
        <begin position="137"/>
        <end position="236"/>
    </location>
</feature>
<feature type="transmembrane region" description="Helical" evidence="1">
    <location>
        <begin position="67"/>
        <end position="85"/>
    </location>
</feature>
<dbReference type="InterPro" id="IPR011642">
    <property type="entry name" value="Gate_dom"/>
</dbReference>
<gene>
    <name evidence="3" type="ORF">F7731_21025</name>
</gene>
<dbReference type="EMBL" id="WBOS01000016">
    <property type="protein sequence ID" value="KAB2329948.1"/>
    <property type="molecule type" value="Genomic_DNA"/>
</dbReference>
<keyword evidence="4" id="KW-1185">Reference proteome</keyword>
<evidence type="ECO:0000259" key="2">
    <source>
        <dbReference type="Pfam" id="PF07670"/>
    </source>
</evidence>
<comment type="caution">
    <text evidence="3">The sequence shown here is derived from an EMBL/GenBank/DDBJ whole genome shotgun (WGS) entry which is preliminary data.</text>
</comment>
<feature type="transmembrane region" description="Helical" evidence="1">
    <location>
        <begin position="243"/>
        <end position="262"/>
    </location>
</feature>
<dbReference type="Proteomes" id="UP000481030">
    <property type="component" value="Unassembled WGS sequence"/>
</dbReference>
<keyword evidence="1" id="KW-0472">Membrane</keyword>
<name>A0A6L3V172_9BACI</name>
<evidence type="ECO:0000313" key="3">
    <source>
        <dbReference type="EMBL" id="KAB2329948.1"/>
    </source>
</evidence>
<feature type="transmembrane region" description="Helical" evidence="1">
    <location>
        <begin position="97"/>
        <end position="122"/>
    </location>
</feature>
<proteinExistence type="predicted"/>
<feature type="transmembrane region" description="Helical" evidence="1">
    <location>
        <begin position="134"/>
        <end position="158"/>
    </location>
</feature>
<keyword evidence="1" id="KW-0812">Transmembrane</keyword>
<accession>A0A6L3V172</accession>
<organism evidence="3 4">
    <name type="scientific">Cytobacillus depressus</name>
    <dbReference type="NCBI Taxonomy" id="1602942"/>
    <lineage>
        <taxon>Bacteria</taxon>
        <taxon>Bacillati</taxon>
        <taxon>Bacillota</taxon>
        <taxon>Bacilli</taxon>
        <taxon>Bacillales</taxon>
        <taxon>Bacillaceae</taxon>
        <taxon>Cytobacillus</taxon>
    </lineage>
</organism>
<feature type="transmembrane region" description="Helical" evidence="1">
    <location>
        <begin position="178"/>
        <end position="199"/>
    </location>
</feature>
<feature type="transmembrane region" description="Helical" evidence="1">
    <location>
        <begin position="389"/>
        <end position="414"/>
    </location>
</feature>
<feature type="transmembrane region" description="Helical" evidence="1">
    <location>
        <begin position="317"/>
        <end position="337"/>
    </location>
</feature>
<dbReference type="AlphaFoldDB" id="A0A6L3V172"/>
<reference evidence="3 4" key="1">
    <citation type="journal article" date="2016" name="Antonie Van Leeuwenhoek">
        <title>Bacillus depressus sp. nov., isolated from soil of a sunflower field.</title>
        <authorList>
            <person name="Wei X."/>
            <person name="Xin D."/>
            <person name="Xin Y."/>
            <person name="Zhang H."/>
            <person name="Wang T."/>
            <person name="Zhang J."/>
        </authorList>
    </citation>
    <scope>NUCLEOTIDE SEQUENCE [LARGE SCALE GENOMIC DNA]</scope>
    <source>
        <strain evidence="3 4">BZ1</strain>
    </source>
</reference>
<sequence>MNTNQEVNRQTAVPKIEVTYESPQMWKFFVYSLIGAFMFFIPVTIGEKNSIMLDHIVSFIQKHAAPALPYYALLIIAAGAIYPFLSGKWKKSKVDIVFSFFKAIGLLVGLMLVFNFGPAWLFDPSMGPFLFDKLVVPVGLLVPIGAGFLALLVGYGLLEFVGVLAKPIMRPIWKSPGRSSIDAVASFVGSYSLGLLITNRIYKEGKYTAKEAAIIATGFSTVSATFMVIVAKTLGLMEMWNTYFWVTLVVTFAVTAITVRIWPLSKIKDDYYEGSTPQPEVEIQGNRFVAAWSEAKATVANSPCLLDNIWTNVKDGLLMAMAILPSILSIGLLGLVLAEYTPIFDWIGYIFYPVTAVMQLPEPMLAAKASALGIAEMFLPALLVTESVLVVKFVIAVVSVSAIIFFSAFVPCVVATEIPISIPQLIILWIERVILTIIIVTPIAYLIL</sequence>
<evidence type="ECO:0000313" key="4">
    <source>
        <dbReference type="Proteomes" id="UP000481030"/>
    </source>
</evidence>
<feature type="transmembrane region" description="Helical" evidence="1">
    <location>
        <begin position="211"/>
        <end position="231"/>
    </location>
</feature>
<evidence type="ECO:0000256" key="1">
    <source>
        <dbReference type="SAM" id="Phobius"/>
    </source>
</evidence>
<protein>
    <submittedName>
        <fullName evidence="3">YjiH family protein</fullName>
    </submittedName>
</protein>
<dbReference type="OrthoDB" id="1633380at2"/>
<feature type="transmembrane region" description="Helical" evidence="1">
    <location>
        <begin position="28"/>
        <end position="46"/>
    </location>
</feature>
<feature type="transmembrane region" description="Helical" evidence="1">
    <location>
        <begin position="426"/>
        <end position="447"/>
    </location>
</feature>